<dbReference type="InterPro" id="IPR013762">
    <property type="entry name" value="Integrase-like_cat_sf"/>
</dbReference>
<dbReference type="EMBL" id="JAFFRZ010000001">
    <property type="protein sequence ID" value="MDH4621867.1"/>
    <property type="molecule type" value="Genomic_DNA"/>
</dbReference>
<dbReference type="RefSeq" id="WP_057456575.1">
    <property type="nucleotide sequence ID" value="NZ_JAFFRY010000022.1"/>
</dbReference>
<name>A0AA43DSR2_PSESX</name>
<evidence type="ECO:0000313" key="3">
    <source>
        <dbReference type="Proteomes" id="UP001162155"/>
    </source>
</evidence>
<dbReference type="GO" id="GO:0003677">
    <property type="term" value="F:DNA binding"/>
    <property type="evidence" value="ECO:0007669"/>
    <property type="project" value="InterPro"/>
</dbReference>
<dbReference type="Gene3D" id="1.10.443.10">
    <property type="entry name" value="Intergrase catalytic core"/>
    <property type="match status" value="1"/>
</dbReference>
<evidence type="ECO:0000313" key="2">
    <source>
        <dbReference type="EMBL" id="MDH4621867.1"/>
    </source>
</evidence>
<dbReference type="Proteomes" id="UP001162155">
    <property type="component" value="Unassembled WGS sequence"/>
</dbReference>
<dbReference type="InterPro" id="IPR011010">
    <property type="entry name" value="DNA_brk_join_enz"/>
</dbReference>
<sequence>MSIQEAPRSGRYHKVILKDVKLWEPCQPEEALEWLPPLDDSASGREGYPIRSLHLHDPSIPRLYVIIQPDGAIWPEGSFYLFWRIAEMGAHESTASNLAGDLAEMMNVLMDGGIEPDRFPAQKMSRPTYYFKAHVKTLLAKGELKRRTGNRKMHGMIGMYRWKEAYRNLKPENEMWKVIKSHVKYTDRHGILQLKEVTSTDMTFKTSKVISTGRFIVDGGKLYPISRHDQMILLKALTELGNTEMLLAHIVALTSGSRMQSTLTLRHSSIVPGVGSNGDPRKYDLYGIEMGEGTLVETKNAKYQTVLLPAWVHHMLHTYISSTRHKYRAALSPITDGAAQYVFLTRTGRPYYIAEIDQHLFEYSAEKGSALRKFIAKVQEKAATLNSDFKYQFHDLRATFGMNLLEDNTKDLNGKNMNPMELIDMLRRRLNQDSIDVTMQYLTYREDHPRVAAAQSELEIHIENIIQAEMTKHEQKRTRNP</sequence>
<organism evidence="2 3">
    <name type="scientific">Pseudomonas syringae pv. papulans</name>
    <dbReference type="NCBI Taxonomy" id="83963"/>
    <lineage>
        <taxon>Bacteria</taxon>
        <taxon>Pseudomonadati</taxon>
        <taxon>Pseudomonadota</taxon>
        <taxon>Gammaproteobacteria</taxon>
        <taxon>Pseudomonadales</taxon>
        <taxon>Pseudomonadaceae</taxon>
        <taxon>Pseudomonas</taxon>
        <taxon>Pseudomonas syringae</taxon>
    </lineage>
</organism>
<evidence type="ECO:0000256" key="1">
    <source>
        <dbReference type="ARBA" id="ARBA00023172"/>
    </source>
</evidence>
<comment type="caution">
    <text evidence="2">The sequence shown here is derived from an EMBL/GenBank/DDBJ whole genome shotgun (WGS) entry which is preliminary data.</text>
</comment>
<gene>
    <name evidence="2" type="ORF">JW322_08775</name>
</gene>
<dbReference type="GO" id="GO:0006310">
    <property type="term" value="P:DNA recombination"/>
    <property type="evidence" value="ECO:0007669"/>
    <property type="project" value="UniProtKB-KW"/>
</dbReference>
<dbReference type="SUPFAM" id="SSF56349">
    <property type="entry name" value="DNA breaking-rejoining enzymes"/>
    <property type="match status" value="1"/>
</dbReference>
<accession>A0AA43DSR2</accession>
<keyword evidence="1" id="KW-0233">DNA recombination</keyword>
<reference evidence="2" key="1">
    <citation type="submission" date="2021-02" db="EMBL/GenBank/DDBJ databases">
        <title>Genome analysis of blister spot of apple pathogen from New York area.</title>
        <authorList>
            <person name="Kandel P."/>
            <person name="Hockett K.L."/>
            <person name="Santander R."/>
            <person name="Acimovic S."/>
        </authorList>
    </citation>
    <scope>NUCLEOTIDE SEQUENCE</scope>
    <source>
        <strain evidence="2">PSP1</strain>
    </source>
</reference>
<dbReference type="AlphaFoldDB" id="A0AA43DSR2"/>
<dbReference type="GO" id="GO:0015074">
    <property type="term" value="P:DNA integration"/>
    <property type="evidence" value="ECO:0007669"/>
    <property type="project" value="InterPro"/>
</dbReference>
<protein>
    <submittedName>
        <fullName evidence="2">Site-specific integrase</fullName>
    </submittedName>
</protein>
<proteinExistence type="predicted"/>